<dbReference type="GO" id="GO:0000981">
    <property type="term" value="F:DNA-binding transcription factor activity, RNA polymerase II-specific"/>
    <property type="evidence" value="ECO:0007669"/>
    <property type="project" value="TreeGrafter"/>
</dbReference>
<dbReference type="PROSITE" id="PS50888">
    <property type="entry name" value="BHLH"/>
    <property type="match status" value="1"/>
</dbReference>
<evidence type="ECO:0000313" key="7">
    <source>
        <dbReference type="EMBL" id="KAJ6225292.1"/>
    </source>
</evidence>
<keyword evidence="4" id="KW-0539">Nucleus</keyword>
<dbReference type="GO" id="GO:0046983">
    <property type="term" value="F:protein dimerization activity"/>
    <property type="evidence" value="ECO:0007669"/>
    <property type="project" value="InterPro"/>
</dbReference>
<feature type="region of interest" description="Disordered" evidence="5">
    <location>
        <begin position="1"/>
        <end position="93"/>
    </location>
</feature>
<evidence type="ECO:0000256" key="2">
    <source>
        <dbReference type="ARBA" id="ARBA00023125"/>
    </source>
</evidence>
<dbReference type="GO" id="GO:0032502">
    <property type="term" value="P:developmental process"/>
    <property type="evidence" value="ECO:0007669"/>
    <property type="project" value="TreeGrafter"/>
</dbReference>
<evidence type="ECO:0000259" key="6">
    <source>
        <dbReference type="PROSITE" id="PS50888"/>
    </source>
</evidence>
<dbReference type="SMART" id="SM00353">
    <property type="entry name" value="HLH"/>
    <property type="match status" value="1"/>
</dbReference>
<sequence>MYGNNSNSNHYPESPSYASTYSLSPSSESSCSFDSTLSNERSPKVDSNCFHSKSNESWNVNHEFGGSTRHRSKSTQNKRGNRESGTHHHHQFHQRHAANLRERKRMQSINDAFEGLRQRIPTLPYEKRLSKVDTLRLAIGYISFLGELVRTGGTSIQLNGGTFPGRYGTLPPPPKKYMLQSRQTGPDGEEQEMHSISWESDENKLPGVVQHGNILIAKVWTPEDPRGTLSNGSSSSDVGHMHKTQMVVDCVNTTGQHDHMHELCH</sequence>
<dbReference type="InterPro" id="IPR050283">
    <property type="entry name" value="E-box_TF_Regulators"/>
</dbReference>
<dbReference type="CDD" id="cd11417">
    <property type="entry name" value="bHLH_TS_PTF1A"/>
    <property type="match status" value="1"/>
</dbReference>
<dbReference type="EMBL" id="JAPWDV010000001">
    <property type="protein sequence ID" value="KAJ6225292.1"/>
    <property type="molecule type" value="Genomic_DNA"/>
</dbReference>
<reference evidence="7" key="1">
    <citation type="submission" date="2022-12" db="EMBL/GenBank/DDBJ databases">
        <title>Genome assemblies of Blomia tropicalis.</title>
        <authorList>
            <person name="Cui Y."/>
        </authorList>
    </citation>
    <scope>NUCLEOTIDE SEQUENCE</scope>
    <source>
        <tissue evidence="7">Adult mites</tissue>
    </source>
</reference>
<evidence type="ECO:0000256" key="5">
    <source>
        <dbReference type="SAM" id="MobiDB-lite"/>
    </source>
</evidence>
<proteinExistence type="predicted"/>
<feature type="domain" description="BHLH" evidence="6">
    <location>
        <begin position="93"/>
        <end position="145"/>
    </location>
</feature>
<keyword evidence="3" id="KW-0804">Transcription</keyword>
<dbReference type="FunFam" id="4.10.280.10:FF:000035">
    <property type="entry name" value="Pancreas-specific transcription factor 1a"/>
    <property type="match status" value="1"/>
</dbReference>
<gene>
    <name evidence="7" type="ORF">RDWZM_003837</name>
</gene>
<protein>
    <recommendedName>
        <fullName evidence="6">BHLH domain-containing protein</fullName>
    </recommendedName>
</protein>
<evidence type="ECO:0000256" key="3">
    <source>
        <dbReference type="ARBA" id="ARBA00023163"/>
    </source>
</evidence>
<dbReference type="PANTHER" id="PTHR23349:SF112">
    <property type="entry name" value="48 RELATED 1, ISOFORM B"/>
    <property type="match status" value="1"/>
</dbReference>
<dbReference type="InterPro" id="IPR036638">
    <property type="entry name" value="HLH_DNA-bd_sf"/>
</dbReference>
<accession>A0A9Q0MGK3</accession>
<feature type="compositionally biased region" description="Low complexity" evidence="5">
    <location>
        <begin position="13"/>
        <end position="38"/>
    </location>
</feature>
<dbReference type="Gene3D" id="4.10.280.10">
    <property type="entry name" value="Helix-loop-helix DNA-binding domain"/>
    <property type="match status" value="1"/>
</dbReference>
<keyword evidence="2" id="KW-0238">DNA-binding</keyword>
<evidence type="ECO:0000256" key="4">
    <source>
        <dbReference type="ARBA" id="ARBA00023242"/>
    </source>
</evidence>
<keyword evidence="1" id="KW-0805">Transcription regulation</keyword>
<dbReference type="Pfam" id="PF00010">
    <property type="entry name" value="HLH"/>
    <property type="match status" value="1"/>
</dbReference>
<comment type="caution">
    <text evidence="7">The sequence shown here is derived from an EMBL/GenBank/DDBJ whole genome shotgun (WGS) entry which is preliminary data.</text>
</comment>
<feature type="compositionally biased region" description="Polar residues" evidence="5">
    <location>
        <begin position="49"/>
        <end position="60"/>
    </location>
</feature>
<keyword evidence="8" id="KW-1185">Reference proteome</keyword>
<evidence type="ECO:0000256" key="1">
    <source>
        <dbReference type="ARBA" id="ARBA00023015"/>
    </source>
</evidence>
<dbReference type="AlphaFoldDB" id="A0A9Q0MGK3"/>
<dbReference type="InterPro" id="IPR011598">
    <property type="entry name" value="bHLH_dom"/>
</dbReference>
<organism evidence="7 8">
    <name type="scientific">Blomia tropicalis</name>
    <name type="common">Mite</name>
    <dbReference type="NCBI Taxonomy" id="40697"/>
    <lineage>
        <taxon>Eukaryota</taxon>
        <taxon>Metazoa</taxon>
        <taxon>Ecdysozoa</taxon>
        <taxon>Arthropoda</taxon>
        <taxon>Chelicerata</taxon>
        <taxon>Arachnida</taxon>
        <taxon>Acari</taxon>
        <taxon>Acariformes</taxon>
        <taxon>Sarcoptiformes</taxon>
        <taxon>Astigmata</taxon>
        <taxon>Glycyphagoidea</taxon>
        <taxon>Echimyopodidae</taxon>
        <taxon>Blomia</taxon>
    </lineage>
</organism>
<dbReference type="SUPFAM" id="SSF47459">
    <property type="entry name" value="HLH, helix-loop-helix DNA-binding domain"/>
    <property type="match status" value="1"/>
</dbReference>
<feature type="compositionally biased region" description="Polar residues" evidence="5">
    <location>
        <begin position="1"/>
        <end position="11"/>
    </location>
</feature>
<dbReference type="Proteomes" id="UP001142055">
    <property type="component" value="Chromosome 1"/>
</dbReference>
<evidence type="ECO:0000313" key="8">
    <source>
        <dbReference type="Proteomes" id="UP001142055"/>
    </source>
</evidence>
<dbReference type="PANTHER" id="PTHR23349">
    <property type="entry name" value="BASIC HELIX-LOOP-HELIX TRANSCRIPTION FACTOR, TWIST"/>
    <property type="match status" value="1"/>
</dbReference>
<dbReference type="GO" id="GO:0000977">
    <property type="term" value="F:RNA polymerase II transcription regulatory region sequence-specific DNA binding"/>
    <property type="evidence" value="ECO:0007669"/>
    <property type="project" value="TreeGrafter"/>
</dbReference>
<name>A0A9Q0MGK3_BLOTA</name>